<feature type="compositionally biased region" description="Basic and acidic residues" evidence="1">
    <location>
        <begin position="22"/>
        <end position="58"/>
    </location>
</feature>
<evidence type="ECO:0000256" key="1">
    <source>
        <dbReference type="SAM" id="MobiDB-lite"/>
    </source>
</evidence>
<comment type="caution">
    <text evidence="3">The sequence shown here is derived from an EMBL/GenBank/DDBJ whole genome shotgun (WGS) entry which is preliminary data.</text>
</comment>
<evidence type="ECO:0000256" key="2">
    <source>
        <dbReference type="SAM" id="SignalP"/>
    </source>
</evidence>
<gene>
    <name evidence="3" type="ORF">LNTAR_19482</name>
</gene>
<proteinExistence type="predicted"/>
<dbReference type="EMBL" id="ABCK01000021">
    <property type="protein sequence ID" value="EDM26012.1"/>
    <property type="molecule type" value="Genomic_DNA"/>
</dbReference>
<feature type="region of interest" description="Disordered" evidence="1">
    <location>
        <begin position="22"/>
        <end position="100"/>
    </location>
</feature>
<feature type="signal peptide" evidence="2">
    <location>
        <begin position="1"/>
        <end position="18"/>
    </location>
</feature>
<keyword evidence="4" id="KW-1185">Reference proteome</keyword>
<evidence type="ECO:0000313" key="3">
    <source>
        <dbReference type="EMBL" id="EDM26012.1"/>
    </source>
</evidence>
<organism evidence="3 4">
    <name type="scientific">Lentisphaera araneosa HTCC2155</name>
    <dbReference type="NCBI Taxonomy" id="313628"/>
    <lineage>
        <taxon>Bacteria</taxon>
        <taxon>Pseudomonadati</taxon>
        <taxon>Lentisphaerota</taxon>
        <taxon>Lentisphaeria</taxon>
        <taxon>Lentisphaerales</taxon>
        <taxon>Lentisphaeraceae</taxon>
        <taxon>Lentisphaera</taxon>
    </lineage>
</organism>
<feature type="chain" id="PRO_5002694261" evidence="2">
    <location>
        <begin position="19"/>
        <end position="124"/>
    </location>
</feature>
<sequence>MKKYVVFMFVFAAFSLYAENKHKNAAEERQKKKESMSSKEWKEFLKEEKAKREAIKAKREAKKKKQDVKKSLHPSGNDENPMIQKEKQTQLKVEEEAVEPKVQKATKKIPGVIKPTKVGQKIFI</sequence>
<name>A6DQW2_9BACT</name>
<dbReference type="Proteomes" id="UP000004947">
    <property type="component" value="Unassembled WGS sequence"/>
</dbReference>
<reference evidence="3 4" key="1">
    <citation type="journal article" date="2010" name="J. Bacteriol.">
        <title>Genome sequence of Lentisphaera araneosa HTCC2155T, the type species of the order Lentisphaerales in the phylum Lentisphaerae.</title>
        <authorList>
            <person name="Thrash J.C."/>
            <person name="Cho J.C."/>
            <person name="Vergin K.L."/>
            <person name="Morris R.M."/>
            <person name="Giovannoni S.J."/>
        </authorList>
    </citation>
    <scope>NUCLEOTIDE SEQUENCE [LARGE SCALE GENOMIC DNA]</scope>
    <source>
        <strain evidence="3 4">HTCC2155</strain>
    </source>
</reference>
<feature type="compositionally biased region" description="Basic and acidic residues" evidence="1">
    <location>
        <begin position="84"/>
        <end position="100"/>
    </location>
</feature>
<dbReference type="AlphaFoldDB" id="A6DQW2"/>
<accession>A6DQW2</accession>
<protein>
    <submittedName>
        <fullName evidence="3">Uncharacterized protein</fullName>
    </submittedName>
</protein>
<dbReference type="RefSeq" id="WP_007280235.1">
    <property type="nucleotide sequence ID" value="NZ_ABCK01000021.1"/>
</dbReference>
<evidence type="ECO:0000313" key="4">
    <source>
        <dbReference type="Proteomes" id="UP000004947"/>
    </source>
</evidence>
<dbReference type="STRING" id="313628.LNTAR_19482"/>
<keyword evidence="2" id="KW-0732">Signal</keyword>